<name>A0A5B8VYT7_9SPHI</name>
<dbReference type="InterPro" id="IPR011324">
    <property type="entry name" value="Cytotoxic_necrot_fac-like_cat"/>
</dbReference>
<dbReference type="InterPro" id="IPR005659">
    <property type="entry name" value="Chemorcpt_Glu_NH3ase_CheD"/>
</dbReference>
<dbReference type="PANTHER" id="PTHR35147:SF3">
    <property type="entry name" value="CHEMORECEPTOR GLUTAMINE DEAMIDASE CHED 1-RELATED"/>
    <property type="match status" value="1"/>
</dbReference>
<dbReference type="AlphaFoldDB" id="A0A5B8VYT7"/>
<evidence type="ECO:0000256" key="3">
    <source>
        <dbReference type="HAMAP-Rule" id="MF_01440"/>
    </source>
</evidence>
<evidence type="ECO:0000313" key="4">
    <source>
        <dbReference type="EMBL" id="QEC76451.1"/>
    </source>
</evidence>
<keyword evidence="2 3" id="KW-0378">Hydrolase</keyword>
<proteinExistence type="inferred from homology"/>
<dbReference type="RefSeq" id="WP_147053625.1">
    <property type="nucleotide sequence ID" value="NZ_CP042437.1"/>
</dbReference>
<dbReference type="PANTHER" id="PTHR35147">
    <property type="entry name" value="CHEMORECEPTOR GLUTAMINE DEAMIDASE CHED-RELATED"/>
    <property type="match status" value="1"/>
</dbReference>
<gene>
    <name evidence="3" type="primary">cheD</name>
    <name evidence="4" type="ORF">FSB76_11010</name>
</gene>
<organism evidence="4 5">
    <name type="scientific">Mucilaginibacter ginsenosidivorax</name>
    <dbReference type="NCBI Taxonomy" id="862126"/>
    <lineage>
        <taxon>Bacteria</taxon>
        <taxon>Pseudomonadati</taxon>
        <taxon>Bacteroidota</taxon>
        <taxon>Sphingobacteriia</taxon>
        <taxon>Sphingobacteriales</taxon>
        <taxon>Sphingobacteriaceae</taxon>
        <taxon>Mucilaginibacter</taxon>
    </lineage>
</organism>
<comment type="catalytic activity">
    <reaction evidence="3">
        <text>L-glutaminyl-[protein] + H2O = L-glutamyl-[protein] + NH4(+)</text>
        <dbReference type="Rhea" id="RHEA:16441"/>
        <dbReference type="Rhea" id="RHEA-COMP:10207"/>
        <dbReference type="Rhea" id="RHEA-COMP:10208"/>
        <dbReference type="ChEBI" id="CHEBI:15377"/>
        <dbReference type="ChEBI" id="CHEBI:28938"/>
        <dbReference type="ChEBI" id="CHEBI:29973"/>
        <dbReference type="ChEBI" id="CHEBI:30011"/>
        <dbReference type="EC" id="3.5.1.44"/>
    </reaction>
</comment>
<dbReference type="EMBL" id="CP042437">
    <property type="protein sequence ID" value="QEC76451.1"/>
    <property type="molecule type" value="Genomic_DNA"/>
</dbReference>
<evidence type="ECO:0000313" key="5">
    <source>
        <dbReference type="Proteomes" id="UP000321362"/>
    </source>
</evidence>
<dbReference type="EC" id="3.5.1.44" evidence="3"/>
<dbReference type="OrthoDB" id="9807202at2"/>
<reference evidence="4 5" key="1">
    <citation type="journal article" date="2013" name="J. Microbiol.">
        <title>Mucilaginibacter ginsenosidivorax sp. nov., with ginsenoside converting activity isolated from sediment.</title>
        <authorList>
            <person name="Kim J.K."/>
            <person name="Choi T.E."/>
            <person name="Liu Q.M."/>
            <person name="Park H.Y."/>
            <person name="Yi T.H."/>
            <person name="Yoon M.H."/>
            <person name="Kim S.C."/>
            <person name="Im W.T."/>
        </authorList>
    </citation>
    <scope>NUCLEOTIDE SEQUENCE [LARGE SCALE GENOMIC DNA]</scope>
    <source>
        <strain evidence="4 5">KHI28</strain>
    </source>
</reference>
<comment type="function">
    <text evidence="3">Probably deamidates glutamine residues to glutamate on methyl-accepting chemotaxis receptors (MCPs), playing an important role in chemotaxis.</text>
</comment>
<evidence type="ECO:0000256" key="1">
    <source>
        <dbReference type="ARBA" id="ARBA00022500"/>
    </source>
</evidence>
<dbReference type="GO" id="GO:0006935">
    <property type="term" value="P:chemotaxis"/>
    <property type="evidence" value="ECO:0007669"/>
    <property type="project" value="UniProtKB-UniRule"/>
</dbReference>
<dbReference type="HAMAP" id="MF_01440">
    <property type="entry name" value="CheD"/>
    <property type="match status" value="1"/>
</dbReference>
<dbReference type="InterPro" id="IPR038592">
    <property type="entry name" value="CheD-like_sf"/>
</dbReference>
<keyword evidence="1 3" id="KW-0145">Chemotaxis</keyword>
<sequence length="160" mass="17791">MDRYYLYPGSIFASRKPHIVDTILGSCVAVALWDPVLEFGSINHYMLPYWNGEGTPSNKYGDIAIPAIINKMLAMGSHKSNLKAKVFGGCETGTPNGVFHIGERNIELAIEVLKKEQIPVLSHNVGGYRGRKVLFYSESGKVMIKYIKQSFPDQQIDPKG</sequence>
<evidence type="ECO:0000256" key="2">
    <source>
        <dbReference type="ARBA" id="ARBA00022801"/>
    </source>
</evidence>
<dbReference type="SUPFAM" id="SSF64438">
    <property type="entry name" value="CNF1/YfiH-like putative cysteine hydrolases"/>
    <property type="match status" value="1"/>
</dbReference>
<dbReference type="Pfam" id="PF03975">
    <property type="entry name" value="CheD"/>
    <property type="match status" value="1"/>
</dbReference>
<accession>A0A5B8VYT7</accession>
<comment type="similarity">
    <text evidence="3">Belongs to the CheD family.</text>
</comment>
<protein>
    <recommendedName>
        <fullName evidence="3">Probable chemoreceptor glutamine deamidase CheD</fullName>
        <ecNumber evidence="3">3.5.1.44</ecNumber>
    </recommendedName>
</protein>
<dbReference type="KEGG" id="mgk:FSB76_11010"/>
<dbReference type="GO" id="GO:0050568">
    <property type="term" value="F:protein-glutamine glutaminase activity"/>
    <property type="evidence" value="ECO:0007669"/>
    <property type="project" value="UniProtKB-UniRule"/>
</dbReference>
<dbReference type="Proteomes" id="UP000321362">
    <property type="component" value="Chromosome"/>
</dbReference>
<dbReference type="CDD" id="cd16352">
    <property type="entry name" value="CheD"/>
    <property type="match status" value="1"/>
</dbReference>
<dbReference type="Gene3D" id="3.30.1330.200">
    <property type="match status" value="1"/>
</dbReference>
<keyword evidence="5" id="KW-1185">Reference proteome</keyword>